<dbReference type="InterPro" id="IPR016130">
    <property type="entry name" value="Tyr_Pase_AS"/>
</dbReference>
<dbReference type="Gene3D" id="2.30.29.30">
    <property type="entry name" value="Pleckstrin-homology domain (PH domain)/Phosphotyrosine-binding domain (PTB)"/>
    <property type="match status" value="1"/>
</dbReference>
<dbReference type="PANTHER" id="PTHR10807:SF128">
    <property type="entry name" value="PHOSPHATIDYLINOSITOL-3,5-BISPHOSPHATE 3-PHOSPHATASE"/>
    <property type="match status" value="1"/>
</dbReference>
<dbReference type="Proteomes" id="UP000094043">
    <property type="component" value="Chromosome 4"/>
</dbReference>
<evidence type="ECO:0000256" key="3">
    <source>
        <dbReference type="PIRSR" id="PIRSR630564-2"/>
    </source>
</evidence>
<dbReference type="PROSITE" id="PS00383">
    <property type="entry name" value="TYR_PHOSPHATASE_1"/>
    <property type="match status" value="1"/>
</dbReference>
<dbReference type="GeneID" id="91087861"/>
<dbReference type="EMBL" id="CP143787">
    <property type="protein sequence ID" value="WVN88441.1"/>
    <property type="molecule type" value="Genomic_DNA"/>
</dbReference>
<reference evidence="5" key="3">
    <citation type="submission" date="2024-01" db="EMBL/GenBank/DDBJ databases">
        <authorList>
            <person name="Coelho M.A."/>
            <person name="David-Palma M."/>
            <person name="Shea T."/>
            <person name="Sun S."/>
            <person name="Cuomo C.A."/>
            <person name="Heitman J."/>
        </authorList>
    </citation>
    <scope>NUCLEOTIDE SEQUENCE</scope>
    <source>
        <strain evidence="5">CBS 7841</strain>
    </source>
</reference>
<dbReference type="CDD" id="cd17666">
    <property type="entry name" value="PTP-MTM-like_fungal"/>
    <property type="match status" value="1"/>
</dbReference>
<comment type="similarity">
    <text evidence="1">Belongs to the protein-tyrosine phosphatase family. Non-receptor class myotubularin subfamily.</text>
</comment>
<evidence type="ECO:0000256" key="2">
    <source>
        <dbReference type="PIRSR" id="PIRSR630564-1"/>
    </source>
</evidence>
<feature type="binding site" evidence="3">
    <location>
        <begin position="284"/>
        <end position="285"/>
    </location>
    <ligand>
        <name>substrate</name>
    </ligand>
</feature>
<dbReference type="InterPro" id="IPR029021">
    <property type="entry name" value="Prot-tyrosine_phosphatase-like"/>
</dbReference>
<dbReference type="GO" id="GO:0004438">
    <property type="term" value="F:phosphatidylinositol-3-phosphate phosphatase activity"/>
    <property type="evidence" value="ECO:0007669"/>
    <property type="project" value="TreeGrafter"/>
</dbReference>
<dbReference type="SUPFAM" id="SSF50729">
    <property type="entry name" value="PH domain-like"/>
    <property type="match status" value="1"/>
</dbReference>
<dbReference type="InterPro" id="IPR048994">
    <property type="entry name" value="PH-GRAM_MTMR6-9"/>
</dbReference>
<organism evidence="5 6">
    <name type="scientific">Cryptococcus depauperatus CBS 7841</name>
    <dbReference type="NCBI Taxonomy" id="1295531"/>
    <lineage>
        <taxon>Eukaryota</taxon>
        <taxon>Fungi</taxon>
        <taxon>Dikarya</taxon>
        <taxon>Basidiomycota</taxon>
        <taxon>Agaricomycotina</taxon>
        <taxon>Tremellomycetes</taxon>
        <taxon>Tremellales</taxon>
        <taxon>Cryptococcaceae</taxon>
        <taxon>Cryptococcus</taxon>
    </lineage>
</organism>
<reference evidence="5" key="2">
    <citation type="journal article" date="2022" name="Elife">
        <title>Obligate sexual reproduction of a homothallic fungus closely related to the Cryptococcus pathogenic species complex.</title>
        <authorList>
            <person name="Passer A.R."/>
            <person name="Clancey S.A."/>
            <person name="Shea T."/>
            <person name="David-Palma M."/>
            <person name="Averette A.F."/>
            <person name="Boekhout T."/>
            <person name="Porcel B.M."/>
            <person name="Nowrousian M."/>
            <person name="Cuomo C.A."/>
            <person name="Sun S."/>
            <person name="Heitman J."/>
            <person name="Coelho M.A."/>
        </authorList>
    </citation>
    <scope>NUCLEOTIDE SEQUENCE</scope>
    <source>
        <strain evidence="5">CBS 7841</strain>
    </source>
</reference>
<dbReference type="GO" id="GO:0046856">
    <property type="term" value="P:phosphatidylinositol dephosphorylation"/>
    <property type="evidence" value="ECO:0007669"/>
    <property type="project" value="TreeGrafter"/>
</dbReference>
<dbReference type="RefSeq" id="XP_066069141.1">
    <property type="nucleotide sequence ID" value="XM_066213044.1"/>
</dbReference>
<feature type="binding site" evidence="3">
    <location>
        <begin position="349"/>
        <end position="355"/>
    </location>
    <ligand>
        <name>substrate</name>
    </ligand>
</feature>
<evidence type="ECO:0000259" key="4">
    <source>
        <dbReference type="PROSITE" id="PS51339"/>
    </source>
</evidence>
<name>A0AAJ8M2A6_9TREE</name>
<dbReference type="Pfam" id="PF21098">
    <property type="entry name" value="PH-GRAM_MTMR6-like"/>
    <property type="match status" value="1"/>
</dbReference>
<evidence type="ECO:0000313" key="6">
    <source>
        <dbReference type="Proteomes" id="UP000094043"/>
    </source>
</evidence>
<dbReference type="AlphaFoldDB" id="A0AAJ8M2A6"/>
<dbReference type="PANTHER" id="PTHR10807">
    <property type="entry name" value="MYOTUBULARIN-RELATED"/>
    <property type="match status" value="1"/>
</dbReference>
<proteinExistence type="inferred from homology"/>
<keyword evidence="6" id="KW-1185">Reference proteome</keyword>
<gene>
    <name evidence="5" type="ORF">L203_103651</name>
</gene>
<dbReference type="InterPro" id="IPR030564">
    <property type="entry name" value="Myotubularin"/>
</dbReference>
<dbReference type="SUPFAM" id="SSF52799">
    <property type="entry name" value="(Phosphotyrosine protein) phosphatases II"/>
    <property type="match status" value="1"/>
</dbReference>
<dbReference type="InterPro" id="IPR011993">
    <property type="entry name" value="PH-like_dom_sf"/>
</dbReference>
<feature type="domain" description="Myotubularin phosphatase" evidence="4">
    <location>
        <begin position="129"/>
        <end position="562"/>
    </location>
</feature>
<evidence type="ECO:0000256" key="1">
    <source>
        <dbReference type="ARBA" id="ARBA00007471"/>
    </source>
</evidence>
<dbReference type="KEGG" id="cdep:91087861"/>
<sequence>MDTLKVARVDDVILQQLVPPTIPEGVPSRRNSTGQLHLTAHHLIFSITDTSDTPEVWIPYPNIALLARLPQTIEGRYPIQLETKTFENFVFLFTRDRDGGAEDVWQSVKDYSIEQLYAFYYTFPSSGKGWTAFNPRAEFARQGLGTRTKAWRFTDINKEFSFSLTYPSKLVVPSRISDSTLSYAAKYRSKSRIPASITRSSQPMVGLKNSRSSQDERLVECIFSSHLYLENAYSSTPIFGSTSTNLIIDARPTTNAMANVAMGAGTENMENYKLGKKAYLGIDNIHVMRNSLKIVAETIREANVKPSVPLNRVALRKSNWLRHISAILDGALIIIRNIHVNASHVLIHCSDGWDRTAQLSAVAQIALDPYFRTLEGFKVLVEKDWLAFGHKFLDRSGHLSSEKYFMMTDGDDEYEEETGGAQKAAQAFFASVQKQFSSSSHLKEISPVFHQFLDCVRQVQRQFPDRFEFNEQYLLDIYRHLYSCQFGTFLFNNERERHSPVLGRSYISRTASVWDFLDSPQERSRYINPFYDPSLDNSKGTHVDQGVLLFDANNVEFWFRLFGRGNEEMNGSPLATTQAQGDETLGLQESVVNDTIGSEKAFPAASSASQLAEPLSTVTIPWNWSQLSGNAISAVQSAAHQIRNISQDALAQIKAEAEERDNSDVRKDMRRVELQNRPVVQIPSNSNPWLTDLQAVSGSDRTIQPLISRTASNPWVTNPDNVLPSLSHPTIPSNPQETTLAGATEFTLEKEQKEQQQKQWDPLGAL</sequence>
<feature type="active site" description="Phosphocysteine intermediate" evidence="2">
    <location>
        <position position="349"/>
    </location>
</feature>
<accession>A0AAJ8M2A6</accession>
<evidence type="ECO:0000313" key="5">
    <source>
        <dbReference type="EMBL" id="WVN88441.1"/>
    </source>
</evidence>
<dbReference type="InterPro" id="IPR010569">
    <property type="entry name" value="Myotubularin-like_Pase_dom"/>
</dbReference>
<reference evidence="5" key="1">
    <citation type="submission" date="2016-06" db="EMBL/GenBank/DDBJ databases">
        <authorList>
            <person name="Cuomo C."/>
            <person name="Litvintseva A."/>
            <person name="Heitman J."/>
            <person name="Chen Y."/>
            <person name="Sun S."/>
            <person name="Springer D."/>
            <person name="Dromer F."/>
            <person name="Young S."/>
            <person name="Zeng Q."/>
            <person name="Chapman S."/>
            <person name="Gujja S."/>
            <person name="Saif S."/>
            <person name="Birren B."/>
        </authorList>
    </citation>
    <scope>NUCLEOTIDE SEQUENCE</scope>
    <source>
        <strain evidence="5">CBS 7841</strain>
    </source>
</reference>
<dbReference type="GO" id="GO:0016020">
    <property type="term" value="C:membrane"/>
    <property type="evidence" value="ECO:0007669"/>
    <property type="project" value="TreeGrafter"/>
</dbReference>
<protein>
    <recommendedName>
        <fullName evidence="4">Myotubularin phosphatase domain-containing protein</fullName>
    </recommendedName>
</protein>
<dbReference type="PROSITE" id="PS51339">
    <property type="entry name" value="PPASE_MYOTUBULARIN"/>
    <property type="match status" value="1"/>
</dbReference>
<dbReference type="Pfam" id="PF06602">
    <property type="entry name" value="Myotub-related"/>
    <property type="match status" value="1"/>
</dbReference>
<dbReference type="GO" id="GO:0005737">
    <property type="term" value="C:cytoplasm"/>
    <property type="evidence" value="ECO:0007669"/>
    <property type="project" value="TreeGrafter"/>
</dbReference>